<gene>
    <name evidence="2" type="ORF">B1B_04765</name>
</gene>
<feature type="non-terminal residue" evidence="2">
    <location>
        <position position="1"/>
    </location>
</feature>
<feature type="domain" description="Thiolase C-terminal" evidence="1">
    <location>
        <begin position="52"/>
        <end position="198"/>
    </location>
</feature>
<name>T1BM61_9ZZZZ</name>
<dbReference type="AlphaFoldDB" id="T1BM61"/>
<dbReference type="EMBL" id="AUZY01002992">
    <property type="protein sequence ID" value="EQD70867.1"/>
    <property type="molecule type" value="Genomic_DNA"/>
</dbReference>
<reference evidence="2" key="1">
    <citation type="submission" date="2013-08" db="EMBL/GenBank/DDBJ databases">
        <authorList>
            <person name="Mendez C."/>
            <person name="Richter M."/>
            <person name="Ferrer M."/>
            <person name="Sanchez J."/>
        </authorList>
    </citation>
    <scope>NUCLEOTIDE SEQUENCE</scope>
</reference>
<dbReference type="InterPro" id="IPR055140">
    <property type="entry name" value="Thiolase_C_2"/>
</dbReference>
<sequence>AQFRTPVRADEVSASRPVALPLRLLHCPAISDGAVALVVEKGAGPASVLGFGQGLDAMRLIDRVDLTTFAATRIAARRAYEMARITRKELEVVELHDAFAPFALIDLEDLGVCGPGEAGNWFAQGWVAPDGRLPVNPSGGVLGRGHPISASGLAEIAEVACQLRGEAGPRALPRLPRIGLAQSIGGMASHNFVTILGREAS</sequence>
<dbReference type="GO" id="GO:0016746">
    <property type="term" value="F:acyltransferase activity"/>
    <property type="evidence" value="ECO:0007669"/>
    <property type="project" value="InterPro"/>
</dbReference>
<dbReference type="Pfam" id="PF22691">
    <property type="entry name" value="Thiolase_C_1"/>
    <property type="match status" value="1"/>
</dbReference>
<evidence type="ECO:0000313" key="2">
    <source>
        <dbReference type="EMBL" id="EQD70867.1"/>
    </source>
</evidence>
<dbReference type="SUPFAM" id="SSF53901">
    <property type="entry name" value="Thiolase-like"/>
    <property type="match status" value="1"/>
</dbReference>
<comment type="caution">
    <text evidence="2">The sequence shown here is derived from an EMBL/GenBank/DDBJ whole genome shotgun (WGS) entry which is preliminary data.</text>
</comment>
<protein>
    <submittedName>
        <fullName evidence="2">Thiolase</fullName>
    </submittedName>
</protein>
<dbReference type="InterPro" id="IPR016039">
    <property type="entry name" value="Thiolase-like"/>
</dbReference>
<evidence type="ECO:0000259" key="1">
    <source>
        <dbReference type="Pfam" id="PF22691"/>
    </source>
</evidence>
<dbReference type="CDD" id="cd00829">
    <property type="entry name" value="SCP-x_thiolase"/>
    <property type="match status" value="1"/>
</dbReference>
<accession>T1BM61</accession>
<reference evidence="2" key="2">
    <citation type="journal article" date="2014" name="ISME J.">
        <title>Microbial stratification in low pH oxic and suboxic macroscopic growths along an acid mine drainage.</title>
        <authorList>
            <person name="Mendez-Garcia C."/>
            <person name="Mesa V."/>
            <person name="Sprenger R.R."/>
            <person name="Richter M."/>
            <person name="Diez M.S."/>
            <person name="Solano J."/>
            <person name="Bargiela R."/>
            <person name="Golyshina O.V."/>
            <person name="Manteca A."/>
            <person name="Ramos J.L."/>
            <person name="Gallego J.R."/>
            <person name="Llorente I."/>
            <person name="Martins Dos Santos V.A."/>
            <person name="Jensen O.N."/>
            <person name="Pelaez A.I."/>
            <person name="Sanchez J."/>
            <person name="Ferrer M."/>
        </authorList>
    </citation>
    <scope>NUCLEOTIDE SEQUENCE</scope>
</reference>
<proteinExistence type="predicted"/>
<dbReference type="PANTHER" id="PTHR42870:SF1">
    <property type="entry name" value="NON-SPECIFIC LIPID-TRANSFER PROTEIN-LIKE 2"/>
    <property type="match status" value="1"/>
</dbReference>
<organism evidence="2">
    <name type="scientific">mine drainage metagenome</name>
    <dbReference type="NCBI Taxonomy" id="410659"/>
    <lineage>
        <taxon>unclassified sequences</taxon>
        <taxon>metagenomes</taxon>
        <taxon>ecological metagenomes</taxon>
    </lineage>
</organism>
<dbReference type="Gene3D" id="3.40.47.10">
    <property type="match status" value="1"/>
</dbReference>
<dbReference type="PANTHER" id="PTHR42870">
    <property type="entry name" value="ACETYL-COA C-ACETYLTRANSFERASE"/>
    <property type="match status" value="1"/>
</dbReference>